<dbReference type="PANTHER" id="PTHR43289">
    <property type="entry name" value="MITOGEN-ACTIVATED PROTEIN KINASE KINASE KINASE 20-RELATED"/>
    <property type="match status" value="1"/>
</dbReference>
<proteinExistence type="predicted"/>
<dbReference type="PROSITE" id="PS00107">
    <property type="entry name" value="PROTEIN_KINASE_ATP"/>
    <property type="match status" value="1"/>
</dbReference>
<evidence type="ECO:0000313" key="7">
    <source>
        <dbReference type="EMBL" id="MDC0672134.1"/>
    </source>
</evidence>
<evidence type="ECO:0000256" key="2">
    <source>
        <dbReference type="ARBA" id="ARBA00022741"/>
    </source>
</evidence>
<protein>
    <submittedName>
        <fullName evidence="7">Serine/threonine-protein kinase</fullName>
    </submittedName>
</protein>
<reference evidence="7 8" key="1">
    <citation type="submission" date="2022-11" db="EMBL/GenBank/DDBJ databases">
        <title>Minimal conservation of predation-associated metabolite biosynthetic gene clusters underscores biosynthetic potential of Myxococcota including descriptions for ten novel species: Archangium lansinium sp. nov., Myxococcus landrumus sp. nov., Nannocystis bai.</title>
        <authorList>
            <person name="Ahearne A."/>
            <person name="Stevens C."/>
            <person name="Dowd S."/>
        </authorList>
    </citation>
    <scope>NUCLEOTIDE SEQUENCE [LARGE SCALE GENOMIC DNA]</scope>
    <source>
        <strain evidence="7 8">NCELM</strain>
    </source>
</reference>
<accession>A0ABT5BF39</accession>
<dbReference type="Gene3D" id="1.10.510.10">
    <property type="entry name" value="Transferase(Phosphotransferase) domain 1"/>
    <property type="match status" value="1"/>
</dbReference>
<evidence type="ECO:0000256" key="5">
    <source>
        <dbReference type="PROSITE-ProRule" id="PRU10141"/>
    </source>
</evidence>
<dbReference type="RefSeq" id="WP_272003393.1">
    <property type="nucleotide sequence ID" value="NZ_JAQNDN010000019.1"/>
</dbReference>
<keyword evidence="8" id="KW-1185">Reference proteome</keyword>
<dbReference type="PANTHER" id="PTHR43289:SF6">
    <property type="entry name" value="SERINE_THREONINE-PROTEIN KINASE NEKL-3"/>
    <property type="match status" value="1"/>
</dbReference>
<dbReference type="Pfam" id="PF00069">
    <property type="entry name" value="Pkinase"/>
    <property type="match status" value="1"/>
</dbReference>
<evidence type="ECO:0000256" key="1">
    <source>
        <dbReference type="ARBA" id="ARBA00022679"/>
    </source>
</evidence>
<evidence type="ECO:0000256" key="3">
    <source>
        <dbReference type="ARBA" id="ARBA00022777"/>
    </source>
</evidence>
<evidence type="ECO:0000256" key="4">
    <source>
        <dbReference type="ARBA" id="ARBA00022840"/>
    </source>
</evidence>
<evidence type="ECO:0000313" key="8">
    <source>
        <dbReference type="Proteomes" id="UP001217838"/>
    </source>
</evidence>
<gene>
    <name evidence="7" type="ORF">POL58_30585</name>
</gene>
<dbReference type="GO" id="GO:0016301">
    <property type="term" value="F:kinase activity"/>
    <property type="evidence" value="ECO:0007669"/>
    <property type="project" value="UniProtKB-KW"/>
</dbReference>
<keyword evidence="3 7" id="KW-0418">Kinase</keyword>
<dbReference type="InterPro" id="IPR011009">
    <property type="entry name" value="Kinase-like_dom_sf"/>
</dbReference>
<feature type="binding site" evidence="5">
    <location>
        <position position="85"/>
    </location>
    <ligand>
        <name>ATP</name>
        <dbReference type="ChEBI" id="CHEBI:30616"/>
    </ligand>
</feature>
<dbReference type="Gene3D" id="3.30.200.20">
    <property type="entry name" value="Phosphorylase Kinase, domain 1"/>
    <property type="match status" value="1"/>
</dbReference>
<comment type="caution">
    <text evidence="7">The sequence shown here is derived from an EMBL/GenBank/DDBJ whole genome shotgun (WGS) entry which is preliminary data.</text>
</comment>
<keyword evidence="2 5" id="KW-0547">Nucleotide-binding</keyword>
<evidence type="ECO:0000259" key="6">
    <source>
        <dbReference type="PROSITE" id="PS50011"/>
    </source>
</evidence>
<organism evidence="7 8">
    <name type="scientific">Nannocystis radixulma</name>
    <dbReference type="NCBI Taxonomy" id="2995305"/>
    <lineage>
        <taxon>Bacteria</taxon>
        <taxon>Pseudomonadati</taxon>
        <taxon>Myxococcota</taxon>
        <taxon>Polyangia</taxon>
        <taxon>Nannocystales</taxon>
        <taxon>Nannocystaceae</taxon>
        <taxon>Nannocystis</taxon>
    </lineage>
</organism>
<keyword evidence="4 5" id="KW-0067">ATP-binding</keyword>
<keyword evidence="1" id="KW-0808">Transferase</keyword>
<dbReference type="CDD" id="cd14014">
    <property type="entry name" value="STKc_PknB_like"/>
    <property type="match status" value="1"/>
</dbReference>
<dbReference type="InterPro" id="IPR000719">
    <property type="entry name" value="Prot_kinase_dom"/>
</dbReference>
<dbReference type="Proteomes" id="UP001217838">
    <property type="component" value="Unassembled WGS sequence"/>
</dbReference>
<dbReference type="InterPro" id="IPR008271">
    <property type="entry name" value="Ser/Thr_kinase_AS"/>
</dbReference>
<name>A0ABT5BF39_9BACT</name>
<dbReference type="PROSITE" id="PS00108">
    <property type="entry name" value="PROTEIN_KINASE_ST"/>
    <property type="match status" value="1"/>
</dbReference>
<dbReference type="EMBL" id="JAQNDN010000019">
    <property type="protein sequence ID" value="MDC0672134.1"/>
    <property type="molecule type" value="Genomic_DNA"/>
</dbReference>
<feature type="domain" description="Protein kinase" evidence="6">
    <location>
        <begin position="56"/>
        <end position="323"/>
    </location>
</feature>
<sequence>MLEVTFVHTRATLIPVPPTVRLTAAPGPLAPIDQVRRHVAAVLFGDAAPAPAIGRFQIQRMLGSGGMGVVYAATDPQLGRTVALKLIQPTTAGEHATERLLREAQAMARLQHPNVVAVHEAGVHGGQVYLAMEYVDGGTLDVWLRARPRGWQEVLGVLAQAGDGLAAAHAAGLVHRDFKPANVLMSGARARISDFGLARSSAVAEELERTASDGALLLDQPLTRTDVLLGTPAYMAPEQFRGGAATPASDQFSFAVVVYEALAGHRPFRGETVGALLAAIERGEIHPMKRGVPARVLAVLRRALAVDPVRRWPDMPALLVALRGVRATPRARAMVAAVTGASALLGLGLLFSESDPPPPTLPPLPVDCGETEPLRGVWDARRRGQVAAAMSAETGLALAPIDAYAAEWRVAHREYCELPEPDVWTATCLADRRTALSDFAQAVVEAPGFGGLVGLAASELLPALADCAAPANYRALVSEAPSEVRARAWHLRLVNASAFVPRPTTRETGFPPDAELARRFVTTVPSAQDPRAAHEAWFSLLVAGLQGPLLPARDSLVDAVALGRRAAETGHADIAARAWVLAAELLEAGPHTDDVREEAWVGAATALAALPEAHPLRVRLRRDLAYIELAHARHAVPAGVCAHGGSDVCRPLATAIADLAAVAADPSATSGDTELLARAHDHAGDAGAAAAVRAGTAPLCLAERDLGFLDFPALDTRP</sequence>
<dbReference type="SUPFAM" id="SSF56112">
    <property type="entry name" value="Protein kinase-like (PK-like)"/>
    <property type="match status" value="1"/>
</dbReference>
<dbReference type="InterPro" id="IPR017441">
    <property type="entry name" value="Protein_kinase_ATP_BS"/>
</dbReference>
<dbReference type="PROSITE" id="PS50011">
    <property type="entry name" value="PROTEIN_KINASE_DOM"/>
    <property type="match status" value="1"/>
</dbReference>